<organism evidence="2 3">
    <name type="scientific">Dictyobacter aurantiacus</name>
    <dbReference type="NCBI Taxonomy" id="1936993"/>
    <lineage>
        <taxon>Bacteria</taxon>
        <taxon>Bacillati</taxon>
        <taxon>Chloroflexota</taxon>
        <taxon>Ktedonobacteria</taxon>
        <taxon>Ktedonobacterales</taxon>
        <taxon>Dictyobacteraceae</taxon>
        <taxon>Dictyobacter</taxon>
    </lineage>
</organism>
<dbReference type="EMBL" id="BIFQ01000001">
    <property type="protein sequence ID" value="GCE05081.1"/>
    <property type="molecule type" value="Genomic_DNA"/>
</dbReference>
<feature type="compositionally biased region" description="Polar residues" evidence="1">
    <location>
        <begin position="198"/>
        <end position="207"/>
    </location>
</feature>
<comment type="caution">
    <text evidence="2">The sequence shown here is derived from an EMBL/GenBank/DDBJ whole genome shotgun (WGS) entry which is preliminary data.</text>
</comment>
<gene>
    <name evidence="2" type="ORF">KDAU_24100</name>
</gene>
<evidence type="ECO:0000256" key="1">
    <source>
        <dbReference type="SAM" id="MobiDB-lite"/>
    </source>
</evidence>
<evidence type="ECO:0000313" key="2">
    <source>
        <dbReference type="EMBL" id="GCE05081.1"/>
    </source>
</evidence>
<proteinExistence type="predicted"/>
<feature type="compositionally biased region" description="Polar residues" evidence="1">
    <location>
        <begin position="129"/>
        <end position="147"/>
    </location>
</feature>
<feature type="compositionally biased region" description="Polar residues" evidence="1">
    <location>
        <begin position="222"/>
        <end position="233"/>
    </location>
</feature>
<feature type="compositionally biased region" description="Low complexity" evidence="1">
    <location>
        <begin position="108"/>
        <end position="128"/>
    </location>
</feature>
<protein>
    <submittedName>
        <fullName evidence="2">Uncharacterized protein</fullName>
    </submittedName>
</protein>
<dbReference type="Proteomes" id="UP000287224">
    <property type="component" value="Unassembled WGS sequence"/>
</dbReference>
<accession>A0A401ZDX3</accession>
<evidence type="ECO:0000313" key="3">
    <source>
        <dbReference type="Proteomes" id="UP000287224"/>
    </source>
</evidence>
<feature type="region of interest" description="Disordered" evidence="1">
    <location>
        <begin position="195"/>
        <end position="248"/>
    </location>
</feature>
<reference evidence="3" key="1">
    <citation type="submission" date="2018-12" db="EMBL/GenBank/DDBJ databases">
        <title>Tengunoibacter tsumagoiensis gen. nov., sp. nov., Dictyobacter kobayashii sp. nov., D. alpinus sp. nov., and D. joshuensis sp. nov. and description of Dictyobacteraceae fam. nov. within the order Ktedonobacterales isolated from Tengu-no-mugimeshi.</title>
        <authorList>
            <person name="Wang C.M."/>
            <person name="Zheng Y."/>
            <person name="Sakai Y."/>
            <person name="Toyoda A."/>
            <person name="Minakuchi Y."/>
            <person name="Abe K."/>
            <person name="Yokota A."/>
            <person name="Yabe S."/>
        </authorList>
    </citation>
    <scope>NUCLEOTIDE SEQUENCE [LARGE SCALE GENOMIC DNA]</scope>
    <source>
        <strain evidence="3">S-27</strain>
    </source>
</reference>
<keyword evidence="3" id="KW-1185">Reference proteome</keyword>
<sequence length="283" mass="28145">MAGTIDNSGPFTITASTFTITNLRIDQRVIQQGGSLADALVMDVVATNLVISKQVFLPGAGPITFSTAATGSEPARLYGLRAHIVSIASAQGNFSSLADIFSGKQQMPGASAGQSGATTAPASVSPASNSDGSATPAASSDEGSNFQEIGDVAGRSANRQQGPNEPISNIDHSTPTGLTNPGTAIATTAVATPAGTVSIQPTPTLTPMSIEDGAAQPGATPVVSQPQTASSVGNVPGDTGPVGTSGLPGNLSTLSLTLTYMRIQATFLVVQAATLPGAVISVR</sequence>
<feature type="region of interest" description="Disordered" evidence="1">
    <location>
        <begin position="105"/>
        <end position="183"/>
    </location>
</feature>
<dbReference type="AlphaFoldDB" id="A0A401ZDX3"/>
<name>A0A401ZDX3_9CHLR</name>
<feature type="compositionally biased region" description="Polar residues" evidence="1">
    <location>
        <begin position="157"/>
        <end position="180"/>
    </location>
</feature>